<dbReference type="SUPFAM" id="SSF53474">
    <property type="entry name" value="alpha/beta-Hydrolases"/>
    <property type="match status" value="1"/>
</dbReference>
<keyword evidence="1" id="KW-0378">Hydrolase</keyword>
<accession>A0A497XDT7</accession>
<evidence type="ECO:0000259" key="2">
    <source>
        <dbReference type="Pfam" id="PF12146"/>
    </source>
</evidence>
<comment type="caution">
    <text evidence="3">The sequence shown here is derived from an EMBL/GenBank/DDBJ whole genome shotgun (WGS) entry which is preliminary data.</text>
</comment>
<dbReference type="InterPro" id="IPR022742">
    <property type="entry name" value="Hydrolase_4"/>
</dbReference>
<dbReference type="InterPro" id="IPR029058">
    <property type="entry name" value="AB_hydrolase_fold"/>
</dbReference>
<evidence type="ECO:0000256" key="1">
    <source>
        <dbReference type="ARBA" id="ARBA00022801"/>
    </source>
</evidence>
<dbReference type="GO" id="GO:0004177">
    <property type="term" value="F:aminopeptidase activity"/>
    <property type="evidence" value="ECO:0007669"/>
    <property type="project" value="UniProtKB-KW"/>
</dbReference>
<dbReference type="Pfam" id="PF12146">
    <property type="entry name" value="Hydrolase_4"/>
    <property type="match status" value="1"/>
</dbReference>
<evidence type="ECO:0000313" key="3">
    <source>
        <dbReference type="EMBL" id="RLJ64874.1"/>
    </source>
</evidence>
<keyword evidence="4" id="KW-1185">Reference proteome</keyword>
<dbReference type="InterPro" id="IPR050261">
    <property type="entry name" value="FrsA_esterase"/>
</dbReference>
<protein>
    <submittedName>
        <fullName evidence="3">Serine aminopeptidase S33 family</fullName>
    </submittedName>
</protein>
<dbReference type="RefSeq" id="WP_243642590.1">
    <property type="nucleotide sequence ID" value="NZ_BHVV01000006.1"/>
</dbReference>
<dbReference type="EMBL" id="RCCI01000005">
    <property type="protein sequence ID" value="RLJ64874.1"/>
    <property type="molecule type" value="Genomic_DNA"/>
</dbReference>
<sequence>MLWLLGLVAAIGLLAGLRWTIHRSLAPQRVIEVRTPVDVGLRHQDVTIPTENGKSLFGWFIPANPQGREGREGRWPAVVLIHGWGGNAETLLPLAAPLHEAGFALLFIDARCHGRSDEDSFASMPRFAEDLGHAIDWLKRRDDVDPLAIAAIGHSVGAGAVLLSAARRNDLAAVVSIAAFTHPVAMMRRWFAAKGIPYRPIGWLMLRYVEWVIGHRFDDIAPVNTIRQVACPTLLIHGAEDTTVPVSEAHAIHAGRAGDHVRLKVVAGSHDDYADLDRELPVLVGFVAAMVEKR</sequence>
<dbReference type="GO" id="GO:0052689">
    <property type="term" value="F:carboxylic ester hydrolase activity"/>
    <property type="evidence" value="ECO:0007669"/>
    <property type="project" value="UniProtKB-ARBA"/>
</dbReference>
<keyword evidence="3" id="KW-0645">Protease</keyword>
<gene>
    <name evidence="3" type="ORF">DFR35_1522</name>
</gene>
<dbReference type="Proteomes" id="UP000268908">
    <property type="component" value="Unassembled WGS sequence"/>
</dbReference>
<dbReference type="Gene3D" id="3.40.50.1820">
    <property type="entry name" value="alpha/beta hydrolase"/>
    <property type="match status" value="1"/>
</dbReference>
<keyword evidence="3" id="KW-0031">Aminopeptidase</keyword>
<proteinExistence type="predicted"/>
<organism evidence="3 4">
    <name type="scientific">Sulfurisoma sediminicola</name>
    <dbReference type="NCBI Taxonomy" id="1381557"/>
    <lineage>
        <taxon>Bacteria</taxon>
        <taxon>Pseudomonadati</taxon>
        <taxon>Pseudomonadota</taxon>
        <taxon>Betaproteobacteria</taxon>
        <taxon>Nitrosomonadales</taxon>
        <taxon>Sterolibacteriaceae</taxon>
        <taxon>Sulfurisoma</taxon>
    </lineage>
</organism>
<dbReference type="PANTHER" id="PTHR22946">
    <property type="entry name" value="DIENELACTONE HYDROLASE DOMAIN-CONTAINING PROTEIN-RELATED"/>
    <property type="match status" value="1"/>
</dbReference>
<dbReference type="PANTHER" id="PTHR22946:SF9">
    <property type="entry name" value="POLYKETIDE TRANSFERASE AF380"/>
    <property type="match status" value="1"/>
</dbReference>
<evidence type="ECO:0000313" key="4">
    <source>
        <dbReference type="Proteomes" id="UP000268908"/>
    </source>
</evidence>
<name>A0A497XDT7_9PROT</name>
<feature type="domain" description="Serine aminopeptidase S33" evidence="2">
    <location>
        <begin position="77"/>
        <end position="192"/>
    </location>
</feature>
<dbReference type="AlphaFoldDB" id="A0A497XDT7"/>
<reference evidence="3 4" key="1">
    <citation type="submission" date="2018-10" db="EMBL/GenBank/DDBJ databases">
        <title>Genomic Encyclopedia of Type Strains, Phase IV (KMG-IV): sequencing the most valuable type-strain genomes for metagenomic binning, comparative biology and taxonomic classification.</title>
        <authorList>
            <person name="Goeker M."/>
        </authorList>
    </citation>
    <scope>NUCLEOTIDE SEQUENCE [LARGE SCALE GENOMIC DNA]</scope>
    <source>
        <strain evidence="3 4">DSM 26916</strain>
    </source>
</reference>